<keyword evidence="2" id="KW-1015">Disulfide bond</keyword>
<proteinExistence type="inferred from homology"/>
<evidence type="ECO:0000256" key="1">
    <source>
        <dbReference type="ARBA" id="ARBA00005447"/>
    </source>
</evidence>
<accession>A0A5B7GR79</accession>
<dbReference type="Pfam" id="PF01147">
    <property type="entry name" value="Crust_neurohorm"/>
    <property type="match status" value="1"/>
</dbReference>
<evidence type="ECO:0000256" key="2">
    <source>
        <dbReference type="PIRSR" id="PIRSR631098-51"/>
    </source>
</evidence>
<protein>
    <submittedName>
        <fullName evidence="4">Crustacean hyperglycemic hormone</fullName>
    </submittedName>
</protein>
<feature type="disulfide bond" evidence="2">
    <location>
        <begin position="78"/>
        <end position="105"/>
    </location>
</feature>
<evidence type="ECO:0000256" key="3">
    <source>
        <dbReference type="SAM" id="SignalP"/>
    </source>
</evidence>
<dbReference type="InterPro" id="IPR035957">
    <property type="entry name" value="Crust_neurohorm_sf"/>
</dbReference>
<feature type="disulfide bond" evidence="2">
    <location>
        <begin position="75"/>
        <end position="92"/>
    </location>
</feature>
<evidence type="ECO:0000313" key="4">
    <source>
        <dbReference type="EMBL" id="MPC59687.1"/>
    </source>
</evidence>
<dbReference type="SUPFAM" id="SSF81778">
    <property type="entry name" value="Crustacean CHH/MIH/GIH neurohormone"/>
    <property type="match status" value="1"/>
</dbReference>
<name>A0A5B7GR79_PORTR</name>
<gene>
    <name evidence="4" type="primary">CHH</name>
    <name evidence="4" type="ORF">E2C01_053713</name>
</gene>
<evidence type="ECO:0000313" key="5">
    <source>
        <dbReference type="Proteomes" id="UP000324222"/>
    </source>
</evidence>
<dbReference type="InterPro" id="IPR031098">
    <property type="entry name" value="Crust_neurohorm"/>
</dbReference>
<comment type="caution">
    <text evidence="4">The sequence shown here is derived from an EMBL/GenBank/DDBJ whole genome shotgun (WGS) entry which is preliminary data.</text>
</comment>
<comment type="similarity">
    <text evidence="1">Belongs to the arthropod CHH/MIH/GIH/VIH hormone family.</text>
</comment>
<dbReference type="Proteomes" id="UP000324222">
    <property type="component" value="Unassembled WGS sequence"/>
</dbReference>
<sequence length="128" mass="15175">MVSQTCPLSLLALWMSVLAAAVLMQASVSSGARLEDKIYRFRLWPGTEREFQHYQCGAEFNKETRKLYNELSSVCEDCRNVYRYDPFLRQRCMSNCFDNDMFFKCTDQLMYPIEKIKDYEDMKMQIKA</sequence>
<dbReference type="Gene3D" id="1.10.2010.10">
    <property type="entry name" value="Crustacean CHH/MIH/GIH neurohormone"/>
    <property type="match status" value="1"/>
</dbReference>
<organism evidence="4 5">
    <name type="scientific">Portunus trituberculatus</name>
    <name type="common">Swimming crab</name>
    <name type="synonym">Neptunus trituberculatus</name>
    <dbReference type="NCBI Taxonomy" id="210409"/>
    <lineage>
        <taxon>Eukaryota</taxon>
        <taxon>Metazoa</taxon>
        <taxon>Ecdysozoa</taxon>
        <taxon>Arthropoda</taxon>
        <taxon>Crustacea</taxon>
        <taxon>Multicrustacea</taxon>
        <taxon>Malacostraca</taxon>
        <taxon>Eumalacostraca</taxon>
        <taxon>Eucarida</taxon>
        <taxon>Decapoda</taxon>
        <taxon>Pleocyemata</taxon>
        <taxon>Brachyura</taxon>
        <taxon>Eubrachyura</taxon>
        <taxon>Portunoidea</taxon>
        <taxon>Portunidae</taxon>
        <taxon>Portuninae</taxon>
        <taxon>Portunus</taxon>
    </lineage>
</organism>
<keyword evidence="5" id="KW-1185">Reference proteome</keyword>
<feature type="chain" id="PRO_5022815766" evidence="3">
    <location>
        <begin position="20"/>
        <end position="128"/>
    </location>
</feature>
<keyword evidence="3" id="KW-0732">Signal</keyword>
<dbReference type="GO" id="GO:0007623">
    <property type="term" value="P:circadian rhythm"/>
    <property type="evidence" value="ECO:0007669"/>
    <property type="project" value="TreeGrafter"/>
</dbReference>
<dbReference type="OrthoDB" id="6365952at2759"/>
<dbReference type="PANTHER" id="PTHR35981">
    <property type="entry name" value="ION TRANSPORT PEPTIDE, ISOFORM C"/>
    <property type="match status" value="1"/>
</dbReference>
<feature type="disulfide bond" evidence="2">
    <location>
        <begin position="56"/>
        <end position="96"/>
    </location>
</feature>
<dbReference type="EMBL" id="VSRR010016788">
    <property type="protein sequence ID" value="MPC59687.1"/>
    <property type="molecule type" value="Genomic_DNA"/>
</dbReference>
<dbReference type="AlphaFoldDB" id="A0A5B7GR79"/>
<dbReference type="PANTHER" id="PTHR35981:SF2">
    <property type="entry name" value="ION TRANSPORT PEPTIDE, ISOFORM C"/>
    <property type="match status" value="1"/>
</dbReference>
<feature type="signal peptide" evidence="3">
    <location>
        <begin position="1"/>
        <end position="19"/>
    </location>
</feature>
<reference evidence="4 5" key="1">
    <citation type="submission" date="2019-05" db="EMBL/GenBank/DDBJ databases">
        <title>Another draft genome of Portunus trituberculatus and its Hox gene families provides insights of decapod evolution.</title>
        <authorList>
            <person name="Jeong J.-H."/>
            <person name="Song I."/>
            <person name="Kim S."/>
            <person name="Choi T."/>
            <person name="Kim D."/>
            <person name="Ryu S."/>
            <person name="Kim W."/>
        </authorList>
    </citation>
    <scope>NUCLEOTIDE SEQUENCE [LARGE SCALE GENOMIC DNA]</scope>
    <source>
        <tissue evidence="4">Muscle</tissue>
    </source>
</reference>